<dbReference type="EMBL" id="CAJJDP010000070">
    <property type="protein sequence ID" value="CAD8178363.1"/>
    <property type="molecule type" value="Genomic_DNA"/>
</dbReference>
<accession>A0A8S1VPH8</accession>
<proteinExistence type="predicted"/>
<dbReference type="Proteomes" id="UP000683925">
    <property type="component" value="Unassembled WGS sequence"/>
</dbReference>
<sequence>MDSTNVQDISLDYLSDISVEKDRGIFQTVYDQHEFDNLNEDFKTLRLDYKIIINQLVQFSKKTVKKLRYLCIQQSINMLSTQKKLLTFLLFFNEGILKNFRQSKQMPFNFCRQMQYQSLWIQFKDYKTKSEKNRQTQISQKQQDILLFQKIILLYIISYREINIQSQELGFQYRRSCQCKRLIGSLIKYIQDLLTTFLNMHKILESKSKWFLKGTQLQLDKFCGKKCSLSVFTRRF</sequence>
<reference evidence="1" key="1">
    <citation type="submission" date="2021-01" db="EMBL/GenBank/DDBJ databases">
        <authorList>
            <consortium name="Genoscope - CEA"/>
            <person name="William W."/>
        </authorList>
    </citation>
    <scope>NUCLEOTIDE SEQUENCE</scope>
</reference>
<evidence type="ECO:0000313" key="2">
    <source>
        <dbReference type="Proteomes" id="UP000683925"/>
    </source>
</evidence>
<protein>
    <submittedName>
        <fullName evidence="1">Uncharacterized protein</fullName>
    </submittedName>
</protein>
<name>A0A8S1VPH8_PAROT</name>
<keyword evidence="2" id="KW-1185">Reference proteome</keyword>
<comment type="caution">
    <text evidence="1">The sequence shown here is derived from an EMBL/GenBank/DDBJ whole genome shotgun (WGS) entry which is preliminary data.</text>
</comment>
<dbReference type="AlphaFoldDB" id="A0A8S1VPH8"/>
<organism evidence="1 2">
    <name type="scientific">Paramecium octaurelia</name>
    <dbReference type="NCBI Taxonomy" id="43137"/>
    <lineage>
        <taxon>Eukaryota</taxon>
        <taxon>Sar</taxon>
        <taxon>Alveolata</taxon>
        <taxon>Ciliophora</taxon>
        <taxon>Intramacronucleata</taxon>
        <taxon>Oligohymenophorea</taxon>
        <taxon>Peniculida</taxon>
        <taxon>Parameciidae</taxon>
        <taxon>Paramecium</taxon>
    </lineage>
</organism>
<evidence type="ECO:0000313" key="1">
    <source>
        <dbReference type="EMBL" id="CAD8178363.1"/>
    </source>
</evidence>
<gene>
    <name evidence="1" type="ORF">POCTA_138.1.T0710017</name>
</gene>